<gene>
    <name evidence="2" type="ORF">ACFQ3J_18535</name>
</gene>
<protein>
    <submittedName>
        <fullName evidence="2">Uncharacterized protein</fullName>
    </submittedName>
</protein>
<name>A0ABW3Q413_9BACL</name>
<reference evidence="3" key="1">
    <citation type="journal article" date="2019" name="Int. J. Syst. Evol. Microbiol.">
        <title>The Global Catalogue of Microorganisms (GCM) 10K type strain sequencing project: providing services to taxonomists for standard genome sequencing and annotation.</title>
        <authorList>
            <consortium name="The Broad Institute Genomics Platform"/>
            <consortium name="The Broad Institute Genome Sequencing Center for Infectious Disease"/>
            <person name="Wu L."/>
            <person name="Ma J."/>
        </authorList>
    </citation>
    <scope>NUCLEOTIDE SEQUENCE [LARGE SCALE GENOMIC DNA]</scope>
    <source>
        <strain evidence="3">CCUG 53519</strain>
    </source>
</reference>
<evidence type="ECO:0000256" key="1">
    <source>
        <dbReference type="SAM" id="MobiDB-lite"/>
    </source>
</evidence>
<feature type="compositionally biased region" description="Polar residues" evidence="1">
    <location>
        <begin position="98"/>
        <end position="111"/>
    </location>
</feature>
<feature type="region of interest" description="Disordered" evidence="1">
    <location>
        <begin position="30"/>
        <end position="111"/>
    </location>
</feature>
<evidence type="ECO:0000313" key="2">
    <source>
        <dbReference type="EMBL" id="MFD1130166.1"/>
    </source>
</evidence>
<sequence>MGEAIPRRNMHFKDRARRAMVRLWDEAKQSHVRNALQGPSSKSNGPPVGWGEAIPRKEGALQGPSSKSNGPPVGWGEAIPLTIPRRMEACSRQPDGLSRTNAFQPQQPSYK</sequence>
<keyword evidence="3" id="KW-1185">Reference proteome</keyword>
<dbReference type="Proteomes" id="UP001597169">
    <property type="component" value="Unassembled WGS sequence"/>
</dbReference>
<evidence type="ECO:0000313" key="3">
    <source>
        <dbReference type="Proteomes" id="UP001597169"/>
    </source>
</evidence>
<organism evidence="2 3">
    <name type="scientific">Paenibacillus provencensis</name>
    <dbReference type="NCBI Taxonomy" id="441151"/>
    <lineage>
        <taxon>Bacteria</taxon>
        <taxon>Bacillati</taxon>
        <taxon>Bacillota</taxon>
        <taxon>Bacilli</taxon>
        <taxon>Bacillales</taxon>
        <taxon>Paenibacillaceae</taxon>
        <taxon>Paenibacillus</taxon>
    </lineage>
</organism>
<dbReference type="EMBL" id="JBHTKX010000002">
    <property type="protein sequence ID" value="MFD1130166.1"/>
    <property type="molecule type" value="Genomic_DNA"/>
</dbReference>
<accession>A0ABW3Q413</accession>
<comment type="caution">
    <text evidence="2">The sequence shown here is derived from an EMBL/GenBank/DDBJ whole genome shotgun (WGS) entry which is preliminary data.</text>
</comment>
<dbReference type="RefSeq" id="WP_251582827.1">
    <property type="nucleotide sequence ID" value="NZ_JBHTKX010000002.1"/>
</dbReference>
<proteinExistence type="predicted"/>